<protein>
    <submittedName>
        <fullName evidence="2">UbiA family prenyltransferase</fullName>
    </submittedName>
</protein>
<feature type="transmembrane region" description="Helical" evidence="1">
    <location>
        <begin position="234"/>
        <end position="253"/>
    </location>
</feature>
<comment type="caution">
    <text evidence="2">The sequence shown here is derived from an EMBL/GenBank/DDBJ whole genome shotgun (WGS) entry which is preliminary data.</text>
</comment>
<evidence type="ECO:0000313" key="3">
    <source>
        <dbReference type="Proteomes" id="UP001597092"/>
    </source>
</evidence>
<accession>A0ABD6DXY8</accession>
<proteinExistence type="predicted"/>
<keyword evidence="3" id="KW-1185">Reference proteome</keyword>
<keyword evidence="1" id="KW-0812">Transmembrane</keyword>
<organism evidence="2 3">
    <name type="scientific">Halobellus litoreus</name>
    <dbReference type="NCBI Taxonomy" id="755310"/>
    <lineage>
        <taxon>Archaea</taxon>
        <taxon>Methanobacteriati</taxon>
        <taxon>Methanobacteriota</taxon>
        <taxon>Stenosarchaea group</taxon>
        <taxon>Halobacteria</taxon>
        <taxon>Halobacteriales</taxon>
        <taxon>Haloferacaceae</taxon>
        <taxon>Halobellus</taxon>
    </lineage>
</organism>
<reference evidence="2 3" key="1">
    <citation type="journal article" date="2019" name="Int. J. Syst. Evol. Microbiol.">
        <title>The Global Catalogue of Microorganisms (GCM) 10K type strain sequencing project: providing services to taxonomists for standard genome sequencing and annotation.</title>
        <authorList>
            <consortium name="The Broad Institute Genomics Platform"/>
            <consortium name="The Broad Institute Genome Sequencing Center for Infectious Disease"/>
            <person name="Wu L."/>
            <person name="Ma J."/>
        </authorList>
    </citation>
    <scope>NUCLEOTIDE SEQUENCE [LARGE SCALE GENOMIC DNA]</scope>
    <source>
        <strain evidence="2 3">CGMCC 1.10387</strain>
    </source>
</reference>
<dbReference type="RefSeq" id="WP_256307470.1">
    <property type="nucleotide sequence ID" value="NZ_JANHAW010000002.1"/>
</dbReference>
<feature type="transmembrane region" description="Helical" evidence="1">
    <location>
        <begin position="39"/>
        <end position="60"/>
    </location>
</feature>
<evidence type="ECO:0000313" key="2">
    <source>
        <dbReference type="EMBL" id="MFD1686974.1"/>
    </source>
</evidence>
<gene>
    <name evidence="2" type="ORF">ACFSAS_15270</name>
</gene>
<feature type="transmembrane region" description="Helical" evidence="1">
    <location>
        <begin position="81"/>
        <end position="100"/>
    </location>
</feature>
<feature type="transmembrane region" description="Helical" evidence="1">
    <location>
        <begin position="12"/>
        <end position="33"/>
    </location>
</feature>
<dbReference type="GO" id="GO:0005886">
    <property type="term" value="C:plasma membrane"/>
    <property type="evidence" value="ECO:0007669"/>
    <property type="project" value="UniProtKB-SubCell"/>
</dbReference>
<evidence type="ECO:0000256" key="1">
    <source>
        <dbReference type="SAM" id="Phobius"/>
    </source>
</evidence>
<feature type="transmembrane region" description="Helical" evidence="1">
    <location>
        <begin position="201"/>
        <end position="222"/>
    </location>
</feature>
<keyword evidence="1" id="KW-1133">Transmembrane helix</keyword>
<dbReference type="Proteomes" id="UP001597092">
    <property type="component" value="Unassembled WGS sequence"/>
</dbReference>
<feature type="transmembrane region" description="Helical" evidence="1">
    <location>
        <begin position="156"/>
        <end position="177"/>
    </location>
</feature>
<name>A0ABD6DXY8_9EURY</name>
<sequence>MTRVRDGLDDLLAYVRPTFMLPAVGISVVGAALAPLSEFAWSVAALHAGTVGLALFVAHLRDGYVDGHRRGEETPRLSVAGFRRGIWAGSVGVIALSGLLATVSGIIAALSTIVLLALALVHAPYLDRHPITVTVDYPVGIGVALVGGHAAQTGEIGFAAAVAALFVALLAGIKVGIDRLDEAFDRSIGKRTLPVALGSRAANRVAAGLFLATALGTAGLGVGGAADLLPVRPALAVSAAVVPVGCVLATALFPPERAVRLQMGLTYVFTALLFLSACDPQCAGVAFGEGALEALRSGIAV</sequence>
<dbReference type="AlphaFoldDB" id="A0ABD6DXY8"/>
<keyword evidence="1" id="KW-0472">Membrane</keyword>
<dbReference type="EMBL" id="JBHUDP010000006">
    <property type="protein sequence ID" value="MFD1686974.1"/>
    <property type="molecule type" value="Genomic_DNA"/>
</dbReference>